<dbReference type="STRING" id="679901.Mzhil_1898"/>
<dbReference type="KEGG" id="mzh:Mzhil_1898"/>
<feature type="transmembrane region" description="Helical" evidence="1">
    <location>
        <begin position="12"/>
        <end position="40"/>
    </location>
</feature>
<accession>F7XKG2</accession>
<dbReference type="Pfam" id="PF07758">
    <property type="entry name" value="DUF1614"/>
    <property type="match status" value="1"/>
</dbReference>
<dbReference type="EMBL" id="CP002101">
    <property type="protein sequence ID" value="AEH61733.1"/>
    <property type="molecule type" value="Genomic_DNA"/>
</dbReference>
<feature type="transmembrane region" description="Helical" evidence="1">
    <location>
        <begin position="101"/>
        <end position="120"/>
    </location>
</feature>
<sequence precursor="true">MVSKRIIYTPFSALFLVLLVLILLVIVSILFMGLVSTAFVRLGFSWSHAFLLLLFSLIGSSVNVPIGILESKRPIITEKYISFFGMRYKLPVIQEKKNRTVLSINIGGAVIPIIVSLYLIWTFPQTVLICIAGIAIVSLITWLVARPVRGVGIVTPIIVPPLAAVVSSLILISLFHQMQDYIFIVAYTSGTIGTLLGADIFNLRSIRDLGAPVASIGGAGTFDGVFLTGIIAVIIV</sequence>
<dbReference type="Proteomes" id="UP000006622">
    <property type="component" value="Chromosome"/>
</dbReference>
<dbReference type="RefSeq" id="WP_013899169.1">
    <property type="nucleotide sequence ID" value="NC_015676.1"/>
</dbReference>
<feature type="transmembrane region" description="Helical" evidence="1">
    <location>
        <begin position="181"/>
        <end position="201"/>
    </location>
</feature>
<keyword evidence="1" id="KW-0472">Membrane</keyword>
<feature type="transmembrane region" description="Helical" evidence="1">
    <location>
        <begin position="157"/>
        <end position="175"/>
    </location>
</feature>
<keyword evidence="3" id="KW-1185">Reference proteome</keyword>
<dbReference type="GeneID" id="10823542"/>
<evidence type="ECO:0008006" key="4">
    <source>
        <dbReference type="Google" id="ProtNLM"/>
    </source>
</evidence>
<proteinExistence type="predicted"/>
<keyword evidence="1" id="KW-1133">Transmembrane helix</keyword>
<evidence type="ECO:0000256" key="1">
    <source>
        <dbReference type="SAM" id="Phobius"/>
    </source>
</evidence>
<dbReference type="AlphaFoldDB" id="F7XKG2"/>
<feature type="transmembrane region" description="Helical" evidence="1">
    <location>
        <begin position="46"/>
        <end position="69"/>
    </location>
</feature>
<feature type="transmembrane region" description="Helical" evidence="1">
    <location>
        <begin position="126"/>
        <end position="145"/>
    </location>
</feature>
<protein>
    <recommendedName>
        <fullName evidence="4">DUF1614 domain-containing protein</fullName>
    </recommendedName>
</protein>
<keyword evidence="1" id="KW-0812">Transmembrane</keyword>
<evidence type="ECO:0000313" key="3">
    <source>
        <dbReference type="Proteomes" id="UP000006622"/>
    </source>
</evidence>
<dbReference type="OrthoDB" id="46118at2157"/>
<dbReference type="HOGENOM" id="CLU_082100_0_0_2"/>
<reference evidence="2" key="1">
    <citation type="submission" date="2010-07" db="EMBL/GenBank/DDBJ databases">
        <title>The complete genome of Methanosalsum zhilinae DSM 4017.</title>
        <authorList>
            <consortium name="US DOE Joint Genome Institute (JGI-PGF)"/>
            <person name="Lucas S."/>
            <person name="Copeland A."/>
            <person name="Lapidus A."/>
            <person name="Glavina del Rio T."/>
            <person name="Dalin E."/>
            <person name="Tice H."/>
            <person name="Bruce D."/>
            <person name="Goodwin L."/>
            <person name="Pitluck S."/>
            <person name="Kyrpides N."/>
            <person name="Mavromatis K."/>
            <person name="Ovchinnikova G."/>
            <person name="Daligault H."/>
            <person name="Detter J.C."/>
            <person name="Han C."/>
            <person name="Tapia R."/>
            <person name="Larimer F."/>
            <person name="Land M."/>
            <person name="Hauser L."/>
            <person name="Markowitz V."/>
            <person name="Cheng J.-F."/>
            <person name="Hugenholtz P."/>
            <person name="Woyke T."/>
            <person name="Wu D."/>
            <person name="Spring S."/>
            <person name="Schueler E."/>
            <person name="Brambilla E."/>
            <person name="Klenk H.-P."/>
            <person name="Eisen J.A."/>
        </authorList>
    </citation>
    <scope>NUCLEOTIDE SEQUENCE</scope>
    <source>
        <strain evidence="2">DSM 4017</strain>
    </source>
</reference>
<dbReference type="InterPro" id="IPR011672">
    <property type="entry name" value="DUF1614"/>
</dbReference>
<organism evidence="2 3">
    <name type="scientific">Methanosalsum zhilinae (strain DSM 4017 / NBRC 107636 / OCM 62 / WeN5)</name>
    <name type="common">Methanohalophilus zhilinae</name>
    <dbReference type="NCBI Taxonomy" id="679901"/>
    <lineage>
        <taxon>Archaea</taxon>
        <taxon>Methanobacteriati</taxon>
        <taxon>Methanobacteriota</taxon>
        <taxon>Stenosarchaea group</taxon>
        <taxon>Methanomicrobia</taxon>
        <taxon>Methanosarcinales</taxon>
        <taxon>Methanosarcinaceae</taxon>
        <taxon>Methanosalsum</taxon>
    </lineage>
</organism>
<feature type="transmembrane region" description="Helical" evidence="1">
    <location>
        <begin position="213"/>
        <end position="235"/>
    </location>
</feature>
<evidence type="ECO:0000313" key="2">
    <source>
        <dbReference type="EMBL" id="AEH61733.1"/>
    </source>
</evidence>
<name>F7XKG2_METZD</name>
<gene>
    <name evidence="2" type="ordered locus">Mzhil_1898</name>
</gene>